<feature type="transmembrane region" description="Helical" evidence="5">
    <location>
        <begin position="177"/>
        <end position="198"/>
    </location>
</feature>
<dbReference type="HOGENOM" id="CLU_045498_6_0_7"/>
<dbReference type="eggNOG" id="COG0730">
    <property type="taxonomic scope" value="Bacteria"/>
</dbReference>
<organism evidence="6 7">
    <name type="scientific">Desulfohalobium retbaense (strain ATCC 49708 / DSM 5692 / JCM 16813 / HR100)</name>
    <dbReference type="NCBI Taxonomy" id="485915"/>
    <lineage>
        <taxon>Bacteria</taxon>
        <taxon>Pseudomonadati</taxon>
        <taxon>Thermodesulfobacteriota</taxon>
        <taxon>Desulfovibrionia</taxon>
        <taxon>Desulfovibrionales</taxon>
        <taxon>Desulfohalobiaceae</taxon>
        <taxon>Desulfohalobium</taxon>
    </lineage>
</organism>
<name>C8WZI5_DESRD</name>
<dbReference type="PANTHER" id="PTHR43483:SF3">
    <property type="entry name" value="MEMBRANE TRANSPORTER PROTEIN HI_0806-RELATED"/>
    <property type="match status" value="1"/>
</dbReference>
<dbReference type="GO" id="GO:0005886">
    <property type="term" value="C:plasma membrane"/>
    <property type="evidence" value="ECO:0007669"/>
    <property type="project" value="UniProtKB-SubCell"/>
</dbReference>
<proteinExistence type="inferred from homology"/>
<evidence type="ECO:0000256" key="1">
    <source>
        <dbReference type="ARBA" id="ARBA00004141"/>
    </source>
</evidence>
<dbReference type="Pfam" id="PF01925">
    <property type="entry name" value="TauE"/>
    <property type="match status" value="1"/>
</dbReference>
<feature type="transmembrane region" description="Helical" evidence="5">
    <location>
        <begin position="81"/>
        <end position="101"/>
    </location>
</feature>
<feature type="transmembrane region" description="Helical" evidence="5">
    <location>
        <begin position="7"/>
        <end position="35"/>
    </location>
</feature>
<reference evidence="7" key="1">
    <citation type="submission" date="2009-09" db="EMBL/GenBank/DDBJ databases">
        <title>The complete chromosome of Desulfohalobium retbaense DSM 5692.</title>
        <authorList>
            <consortium name="US DOE Joint Genome Institute (JGI-PGF)"/>
            <person name="Lucas S."/>
            <person name="Copeland A."/>
            <person name="Lapidus A."/>
            <person name="Glavina del Rio T."/>
            <person name="Dalin E."/>
            <person name="Tice H."/>
            <person name="Bruce D."/>
            <person name="Goodwin L."/>
            <person name="Pitluck S."/>
            <person name="Kyrpides N."/>
            <person name="Mavromatis K."/>
            <person name="Ivanova N."/>
            <person name="Mikhailova N."/>
            <person name="Munk A.C."/>
            <person name="Brettin T."/>
            <person name="Detter J.C."/>
            <person name="Han C."/>
            <person name="Tapia R."/>
            <person name="Larimer F."/>
            <person name="Land M."/>
            <person name="Hauser L."/>
            <person name="Markowitz V."/>
            <person name="Cheng J.-F."/>
            <person name="Hugenholtz P."/>
            <person name="Woyke T."/>
            <person name="Wu D."/>
            <person name="Spring S."/>
            <person name="Klenk H.-P."/>
            <person name="Eisen J.A."/>
        </authorList>
    </citation>
    <scope>NUCLEOTIDE SEQUENCE [LARGE SCALE GENOMIC DNA]</scope>
    <source>
        <strain evidence="7">DSM 5692</strain>
    </source>
</reference>
<protein>
    <recommendedName>
        <fullName evidence="5">Probable membrane transporter protein</fullName>
    </recommendedName>
</protein>
<dbReference type="KEGG" id="drt:Dret_0158"/>
<feature type="transmembrane region" description="Helical" evidence="5">
    <location>
        <begin position="107"/>
        <end position="124"/>
    </location>
</feature>
<comment type="similarity">
    <text evidence="5">Belongs to the 4-toluene sulfonate uptake permease (TSUP) (TC 2.A.102) family.</text>
</comment>
<comment type="subcellular location">
    <subcellularLocation>
        <location evidence="5">Cell membrane</location>
        <topology evidence="5">Multi-pass membrane protein</topology>
    </subcellularLocation>
    <subcellularLocation>
        <location evidence="1">Membrane</location>
        <topology evidence="1">Multi-pass membrane protein</topology>
    </subcellularLocation>
</comment>
<dbReference type="OrthoDB" id="457670at2"/>
<evidence type="ECO:0000256" key="2">
    <source>
        <dbReference type="ARBA" id="ARBA00022692"/>
    </source>
</evidence>
<keyword evidence="5" id="KW-1003">Cell membrane</keyword>
<keyword evidence="3 5" id="KW-1133">Transmembrane helix</keyword>
<evidence type="ECO:0000256" key="3">
    <source>
        <dbReference type="ARBA" id="ARBA00022989"/>
    </source>
</evidence>
<reference evidence="6 7" key="2">
    <citation type="journal article" date="2010" name="Stand. Genomic Sci.">
        <title>Complete genome sequence of Desulfohalobium retbaense type strain (HR(100)).</title>
        <authorList>
            <person name="Spring S."/>
            <person name="Nolan M."/>
            <person name="Lapidus A."/>
            <person name="Glavina Del Rio T."/>
            <person name="Copeland A."/>
            <person name="Tice H."/>
            <person name="Cheng J.F."/>
            <person name="Lucas S."/>
            <person name="Land M."/>
            <person name="Chen F."/>
            <person name="Bruce D."/>
            <person name="Goodwin L."/>
            <person name="Pitluck S."/>
            <person name="Ivanova N."/>
            <person name="Mavromatis K."/>
            <person name="Mikhailova N."/>
            <person name="Pati A."/>
            <person name="Chen A."/>
            <person name="Palaniappan K."/>
            <person name="Hauser L."/>
            <person name="Chang Y.J."/>
            <person name="Jeffries C.D."/>
            <person name="Munk C."/>
            <person name="Kiss H."/>
            <person name="Chain P."/>
            <person name="Han C."/>
            <person name="Brettin T."/>
            <person name="Detter J.C."/>
            <person name="Schuler E."/>
            <person name="Goker M."/>
            <person name="Rohde M."/>
            <person name="Bristow J."/>
            <person name="Eisen J.A."/>
            <person name="Markowitz V."/>
            <person name="Hugenholtz P."/>
            <person name="Kyrpides N.C."/>
            <person name="Klenk H.P."/>
        </authorList>
    </citation>
    <scope>NUCLEOTIDE SEQUENCE [LARGE SCALE GENOMIC DNA]</scope>
    <source>
        <strain evidence="6 7">DSM 5692</strain>
    </source>
</reference>
<feature type="transmembrane region" description="Helical" evidence="5">
    <location>
        <begin position="136"/>
        <end position="157"/>
    </location>
</feature>
<feature type="transmembrane region" description="Helical" evidence="5">
    <location>
        <begin position="47"/>
        <end position="69"/>
    </location>
</feature>
<dbReference type="AlphaFoldDB" id="C8WZI5"/>
<feature type="transmembrane region" description="Helical" evidence="5">
    <location>
        <begin position="205"/>
        <end position="228"/>
    </location>
</feature>
<evidence type="ECO:0000313" key="7">
    <source>
        <dbReference type="Proteomes" id="UP000001052"/>
    </source>
</evidence>
<dbReference type="EMBL" id="CP001734">
    <property type="protein sequence ID" value="ACV67460.1"/>
    <property type="molecule type" value="Genomic_DNA"/>
</dbReference>
<gene>
    <name evidence="6" type="ordered locus">Dret_0158</name>
</gene>
<accession>C8WZI5</accession>
<dbReference type="STRING" id="485915.Dret_0158"/>
<keyword evidence="4 5" id="KW-0472">Membrane</keyword>
<keyword evidence="2 5" id="KW-0812">Transmembrane</keyword>
<dbReference type="InterPro" id="IPR002781">
    <property type="entry name" value="TM_pro_TauE-like"/>
</dbReference>
<evidence type="ECO:0000313" key="6">
    <source>
        <dbReference type="EMBL" id="ACV67460.1"/>
    </source>
</evidence>
<keyword evidence="7" id="KW-1185">Reference proteome</keyword>
<dbReference type="PANTHER" id="PTHR43483">
    <property type="entry name" value="MEMBRANE TRANSPORTER PROTEIN HI_0806-RELATED"/>
    <property type="match status" value="1"/>
</dbReference>
<sequence length="265" mass="27920">MITAFVMYIALGAFAGVLAGLLGIGGGLVIVPMLTFMFTAQGLPDAYILHLALGTSLATILFTSISSLRAHNQHGAVKWPVFWRIAPGIIFGTFLGSWIAAQLSTDFLKGFFACFLFYVGIRMLRGSKPKPSRQLPGTLGIFGAGSGIGVFSSLVGIGGGTLSVPFLVWCNVTMHKAIGTAAAIGFPIAVAGSLGYLVNGLGTEVLPWYCLGFIHIPALLGIILASVLTAPVGARLAHKLPVARLKKIFAVLLLFVGLRMLWTLF</sequence>
<evidence type="ECO:0000256" key="5">
    <source>
        <dbReference type="RuleBase" id="RU363041"/>
    </source>
</evidence>
<feature type="transmembrane region" description="Helical" evidence="5">
    <location>
        <begin position="248"/>
        <end position="264"/>
    </location>
</feature>
<evidence type="ECO:0000256" key="4">
    <source>
        <dbReference type="ARBA" id="ARBA00023136"/>
    </source>
</evidence>
<dbReference type="Proteomes" id="UP000001052">
    <property type="component" value="Chromosome"/>
</dbReference>
<dbReference type="RefSeq" id="WP_015750619.1">
    <property type="nucleotide sequence ID" value="NC_013223.1"/>
</dbReference>